<dbReference type="Proteomes" id="UP001515500">
    <property type="component" value="Chromosome 8"/>
</dbReference>
<organism evidence="2 3">
    <name type="scientific">Dioscorea cayennensis subsp. rotundata</name>
    <name type="common">White Guinea yam</name>
    <name type="synonym">Dioscorea rotundata</name>
    <dbReference type="NCBI Taxonomy" id="55577"/>
    <lineage>
        <taxon>Eukaryota</taxon>
        <taxon>Viridiplantae</taxon>
        <taxon>Streptophyta</taxon>
        <taxon>Embryophyta</taxon>
        <taxon>Tracheophyta</taxon>
        <taxon>Spermatophyta</taxon>
        <taxon>Magnoliopsida</taxon>
        <taxon>Liliopsida</taxon>
        <taxon>Dioscoreales</taxon>
        <taxon>Dioscoreaceae</taxon>
        <taxon>Dioscorea</taxon>
    </lineage>
</organism>
<dbReference type="GeneID" id="120266873"/>
<protein>
    <submittedName>
        <fullName evidence="3">Uncharacterized protein LOC120266873</fullName>
    </submittedName>
</protein>
<feature type="compositionally biased region" description="Polar residues" evidence="1">
    <location>
        <begin position="44"/>
        <end position="56"/>
    </location>
</feature>
<feature type="compositionally biased region" description="Polar residues" evidence="1">
    <location>
        <begin position="142"/>
        <end position="162"/>
    </location>
</feature>
<feature type="compositionally biased region" description="Basic and acidic residues" evidence="1">
    <location>
        <begin position="163"/>
        <end position="177"/>
    </location>
</feature>
<proteinExistence type="predicted"/>
<keyword evidence="2" id="KW-1185">Reference proteome</keyword>
<name>A0AB40BVL6_DIOCR</name>
<dbReference type="RefSeq" id="XP_039130454.1">
    <property type="nucleotide sequence ID" value="XM_039274520.1"/>
</dbReference>
<feature type="compositionally biased region" description="Basic and acidic residues" evidence="1">
    <location>
        <begin position="60"/>
        <end position="71"/>
    </location>
</feature>
<sequence>MLFGNLQFFAMCGRSMELKPRQVYFPTQPKSKSAPLLRAQLNNEPASRLSKTVRSVENQENYKKKNKENQEHRRRRSSRGFAELDPFADSITYLWLRSSCYMRMASDTLCASSPKAKELCGENRLHNRANRVECQSSLSCFNESHGNSVPERTNGSSSLNQNFRERKVPGTKNRWDT</sequence>
<dbReference type="AlphaFoldDB" id="A0AB40BVL6"/>
<feature type="region of interest" description="Disordered" evidence="1">
    <location>
        <begin position="44"/>
        <end position="78"/>
    </location>
</feature>
<feature type="region of interest" description="Disordered" evidence="1">
    <location>
        <begin position="142"/>
        <end position="177"/>
    </location>
</feature>
<evidence type="ECO:0000313" key="3">
    <source>
        <dbReference type="RefSeq" id="XP_039130454.1"/>
    </source>
</evidence>
<reference evidence="3" key="1">
    <citation type="submission" date="2025-08" db="UniProtKB">
        <authorList>
            <consortium name="RefSeq"/>
        </authorList>
    </citation>
    <scope>IDENTIFICATION</scope>
</reference>
<accession>A0AB40BVL6</accession>
<evidence type="ECO:0000256" key="1">
    <source>
        <dbReference type="SAM" id="MobiDB-lite"/>
    </source>
</evidence>
<evidence type="ECO:0000313" key="2">
    <source>
        <dbReference type="Proteomes" id="UP001515500"/>
    </source>
</evidence>
<gene>
    <name evidence="3" type="primary">LOC120266873</name>
</gene>